<dbReference type="SUPFAM" id="SSF57701">
    <property type="entry name" value="Zn2/Cys6 DNA-binding domain"/>
    <property type="match status" value="1"/>
</dbReference>
<dbReference type="Pfam" id="PF11951">
    <property type="entry name" value="Fungal_trans_2"/>
    <property type="match status" value="1"/>
</dbReference>
<accession>A0A017SM03</accession>
<dbReference type="Gene3D" id="4.10.240.10">
    <property type="entry name" value="Zn(2)-C6 fungal-type DNA-binding domain"/>
    <property type="match status" value="1"/>
</dbReference>
<keyword evidence="3" id="KW-0804">Transcription</keyword>
<evidence type="ECO:0000259" key="6">
    <source>
        <dbReference type="PROSITE" id="PS50048"/>
    </source>
</evidence>
<evidence type="ECO:0000256" key="5">
    <source>
        <dbReference type="SAM" id="MobiDB-lite"/>
    </source>
</evidence>
<dbReference type="InterPro" id="IPR021858">
    <property type="entry name" value="Fun_TF"/>
</dbReference>
<dbReference type="PANTHER" id="PTHR47657:SF10">
    <property type="entry name" value="ZN(II)2CYS6 TRANSCRIPTION FACTOR (EUROFUNG)"/>
    <property type="match status" value="1"/>
</dbReference>
<evidence type="ECO:0000256" key="4">
    <source>
        <dbReference type="ARBA" id="ARBA00023242"/>
    </source>
</evidence>
<dbReference type="HOGENOM" id="CLU_041189_0_0_1"/>
<dbReference type="InterPro" id="IPR036864">
    <property type="entry name" value="Zn2-C6_fun-type_DNA-bd_sf"/>
</dbReference>
<dbReference type="GeneID" id="63701249"/>
<keyword evidence="2" id="KW-0238">DNA-binding</keyword>
<name>A0A017SM03_ASPRC</name>
<proteinExistence type="predicted"/>
<evidence type="ECO:0000313" key="8">
    <source>
        <dbReference type="Proteomes" id="UP000019804"/>
    </source>
</evidence>
<organism evidence="7 8">
    <name type="scientific">Aspergillus ruber (strain CBS 135680)</name>
    <dbReference type="NCBI Taxonomy" id="1388766"/>
    <lineage>
        <taxon>Eukaryota</taxon>
        <taxon>Fungi</taxon>
        <taxon>Dikarya</taxon>
        <taxon>Ascomycota</taxon>
        <taxon>Pezizomycotina</taxon>
        <taxon>Eurotiomycetes</taxon>
        <taxon>Eurotiomycetidae</taxon>
        <taxon>Eurotiales</taxon>
        <taxon>Aspergillaceae</taxon>
        <taxon>Aspergillus</taxon>
        <taxon>Aspergillus subgen. Aspergillus</taxon>
    </lineage>
</organism>
<dbReference type="InterPro" id="IPR052400">
    <property type="entry name" value="Zn2-C6_fungal_TF"/>
</dbReference>
<feature type="domain" description="Zn(2)-C6 fungal-type" evidence="6">
    <location>
        <begin position="33"/>
        <end position="63"/>
    </location>
</feature>
<keyword evidence="1" id="KW-0805">Transcription regulation</keyword>
<feature type="region of interest" description="Disordered" evidence="5">
    <location>
        <begin position="77"/>
        <end position="107"/>
    </location>
</feature>
<evidence type="ECO:0000256" key="1">
    <source>
        <dbReference type="ARBA" id="ARBA00023015"/>
    </source>
</evidence>
<dbReference type="PANTHER" id="PTHR47657">
    <property type="entry name" value="STEROL REGULATORY ELEMENT-BINDING PROTEIN ECM22"/>
    <property type="match status" value="1"/>
</dbReference>
<dbReference type="GO" id="GO:0008270">
    <property type="term" value="F:zinc ion binding"/>
    <property type="evidence" value="ECO:0007669"/>
    <property type="project" value="InterPro"/>
</dbReference>
<dbReference type="SMART" id="SM00066">
    <property type="entry name" value="GAL4"/>
    <property type="match status" value="1"/>
</dbReference>
<gene>
    <name evidence="7" type="ORF">EURHEDRAFT_513061</name>
</gene>
<keyword evidence="4" id="KW-0539">Nucleus</keyword>
<feature type="compositionally biased region" description="Polar residues" evidence="5">
    <location>
        <begin position="1"/>
        <end position="15"/>
    </location>
</feature>
<dbReference type="PROSITE" id="PS00463">
    <property type="entry name" value="ZN2_CY6_FUNGAL_1"/>
    <property type="match status" value="1"/>
</dbReference>
<feature type="region of interest" description="Disordered" evidence="5">
    <location>
        <begin position="1"/>
        <end position="32"/>
    </location>
</feature>
<dbReference type="Pfam" id="PF00172">
    <property type="entry name" value="Zn_clus"/>
    <property type="match status" value="1"/>
</dbReference>
<reference evidence="8" key="1">
    <citation type="journal article" date="2014" name="Nat. Commun.">
        <title>Genomic adaptations of the halophilic Dead Sea filamentous fungus Eurotium rubrum.</title>
        <authorList>
            <person name="Kis-Papo T."/>
            <person name="Weig A.R."/>
            <person name="Riley R."/>
            <person name="Persoh D."/>
            <person name="Salamov A."/>
            <person name="Sun H."/>
            <person name="Lipzen A."/>
            <person name="Wasser S.P."/>
            <person name="Rambold G."/>
            <person name="Grigoriev I.V."/>
            <person name="Nevo E."/>
        </authorList>
    </citation>
    <scope>NUCLEOTIDE SEQUENCE [LARGE SCALE GENOMIC DNA]</scope>
    <source>
        <strain evidence="8">CBS 135680</strain>
    </source>
</reference>
<dbReference type="STRING" id="1388766.A0A017SM03"/>
<dbReference type="PROSITE" id="PS50048">
    <property type="entry name" value="ZN2_CY6_FUNGAL_2"/>
    <property type="match status" value="1"/>
</dbReference>
<dbReference type="RefSeq" id="XP_040641676.1">
    <property type="nucleotide sequence ID" value="XM_040786125.1"/>
</dbReference>
<dbReference type="InterPro" id="IPR001138">
    <property type="entry name" value="Zn2Cys6_DnaBD"/>
</dbReference>
<evidence type="ECO:0000313" key="7">
    <source>
        <dbReference type="EMBL" id="EYE97988.1"/>
    </source>
</evidence>
<dbReference type="GO" id="GO:0003677">
    <property type="term" value="F:DNA binding"/>
    <property type="evidence" value="ECO:0007669"/>
    <property type="project" value="UniProtKB-KW"/>
</dbReference>
<sequence length="523" mass="58667">MSDSQSPDNLVQTGSKPRGKARHRASHTKSRNGCQTCKLRRVKCDEVRPSCGACSLRGNRCSYPSPSRHIEARAEPRRAIPHRSDAACLQTSSSTPAGDQRRDSPALGASLQPLDFRLTSSSAMTPPGSLNMKDLRLLQHFLKRTCSQMSFNRRRTLIWQQIIPDLAAKEEFLMHLLLALAGVHFLLERLPTGEGNEDSVAEEQEMNPISLSNVVEHHQKGLQGLRAALATLSPATAEVICCGSTLLVGFAFASLRIRALNEFRRPSESENDGHLQLDWLYLIRGLVSILGQQWPTLKMGRLRSLLYYRHANHDWKAFPPSTMTSPFPRLKLCSLRLSKFAYGASTTLESLRNFINTLKPSYKTRSEISNSATPTSQGSPIPYIYLYDNDELLRAQEAAIDILEDMYMRILHILEFTTSERDTPVNLDVQADLEDTAVTSWPDLLSSTFLASLNVDKEIGIGSVEGGSYAILAHFYLIFTLYENSWYLKDSFEREIAVIDGLIRRAGNEHLVSLMRWPMEVVS</sequence>
<dbReference type="CDD" id="cd00067">
    <property type="entry name" value="GAL4"/>
    <property type="match status" value="1"/>
</dbReference>
<keyword evidence="8" id="KW-1185">Reference proteome</keyword>
<evidence type="ECO:0000256" key="2">
    <source>
        <dbReference type="ARBA" id="ARBA00023125"/>
    </source>
</evidence>
<protein>
    <recommendedName>
        <fullName evidence="6">Zn(2)-C6 fungal-type domain-containing protein</fullName>
    </recommendedName>
</protein>
<evidence type="ECO:0000256" key="3">
    <source>
        <dbReference type="ARBA" id="ARBA00023163"/>
    </source>
</evidence>
<feature type="compositionally biased region" description="Basic residues" evidence="5">
    <location>
        <begin position="17"/>
        <end position="30"/>
    </location>
</feature>
<dbReference type="EMBL" id="KK088414">
    <property type="protein sequence ID" value="EYE97988.1"/>
    <property type="molecule type" value="Genomic_DNA"/>
</dbReference>
<dbReference type="GO" id="GO:0000981">
    <property type="term" value="F:DNA-binding transcription factor activity, RNA polymerase II-specific"/>
    <property type="evidence" value="ECO:0007669"/>
    <property type="project" value="InterPro"/>
</dbReference>
<dbReference type="OrthoDB" id="3546279at2759"/>
<dbReference type="Proteomes" id="UP000019804">
    <property type="component" value="Unassembled WGS sequence"/>
</dbReference>
<dbReference type="AlphaFoldDB" id="A0A017SM03"/>